<dbReference type="Gene3D" id="3.30.930.10">
    <property type="entry name" value="Bira Bifunctional Protein, Domain 2"/>
    <property type="match status" value="1"/>
</dbReference>
<gene>
    <name evidence="9" type="ORF">H9894_06020</name>
</gene>
<dbReference type="CDD" id="cd16443">
    <property type="entry name" value="LplA"/>
    <property type="match status" value="1"/>
</dbReference>
<organism evidence="9 10">
    <name type="scientific">Candidatus Desulfovibrio intestinipullorum</name>
    <dbReference type="NCBI Taxonomy" id="2838536"/>
    <lineage>
        <taxon>Bacteria</taxon>
        <taxon>Pseudomonadati</taxon>
        <taxon>Thermodesulfobacteriota</taxon>
        <taxon>Desulfovibrionia</taxon>
        <taxon>Desulfovibrionales</taxon>
        <taxon>Desulfovibrionaceae</taxon>
        <taxon>Desulfovibrio</taxon>
    </lineage>
</organism>
<keyword evidence="5" id="KW-0547">Nucleotide-binding</keyword>
<dbReference type="InterPro" id="IPR004143">
    <property type="entry name" value="BPL_LPL_catalytic"/>
</dbReference>
<dbReference type="GO" id="GO:0005737">
    <property type="term" value="C:cytoplasm"/>
    <property type="evidence" value="ECO:0007669"/>
    <property type="project" value="TreeGrafter"/>
</dbReference>
<dbReference type="InterPro" id="IPR004562">
    <property type="entry name" value="LipoylTrfase_LipoateP_Ligase"/>
</dbReference>
<evidence type="ECO:0000256" key="7">
    <source>
        <dbReference type="ARBA" id="ARBA00048037"/>
    </source>
</evidence>
<dbReference type="PANTHER" id="PTHR12561:SF3">
    <property type="entry name" value="LIPOYLTRANSFERASE 1, MITOCHONDRIAL"/>
    <property type="match status" value="1"/>
</dbReference>
<evidence type="ECO:0000256" key="2">
    <source>
        <dbReference type="ARBA" id="ARBA00005124"/>
    </source>
</evidence>
<dbReference type="Gene3D" id="3.30.390.50">
    <property type="entry name" value="CO dehydrogenase flavoprotein, C-terminal domain"/>
    <property type="match status" value="1"/>
</dbReference>
<reference evidence="9" key="1">
    <citation type="journal article" date="2021" name="PeerJ">
        <title>Extensive microbial diversity within the chicken gut microbiome revealed by metagenomics and culture.</title>
        <authorList>
            <person name="Gilroy R."/>
            <person name="Ravi A."/>
            <person name="Getino M."/>
            <person name="Pursley I."/>
            <person name="Horton D.L."/>
            <person name="Alikhan N.F."/>
            <person name="Baker D."/>
            <person name="Gharbi K."/>
            <person name="Hall N."/>
            <person name="Watson M."/>
            <person name="Adriaenssens E.M."/>
            <person name="Foster-Nyarko E."/>
            <person name="Jarju S."/>
            <person name="Secka A."/>
            <person name="Antonio M."/>
            <person name="Oren A."/>
            <person name="Chaudhuri R.R."/>
            <person name="La Ragione R."/>
            <person name="Hildebrand F."/>
            <person name="Pallen M.J."/>
        </authorList>
    </citation>
    <scope>NUCLEOTIDE SEQUENCE</scope>
    <source>
        <strain evidence="9">ChiHecec2B26-446</strain>
    </source>
</reference>
<dbReference type="Proteomes" id="UP000886752">
    <property type="component" value="Unassembled WGS sequence"/>
</dbReference>
<keyword evidence="6" id="KW-0067">ATP-binding</keyword>
<evidence type="ECO:0000256" key="3">
    <source>
        <dbReference type="ARBA" id="ARBA00012367"/>
    </source>
</evidence>
<dbReference type="NCBIfam" id="TIGR00545">
    <property type="entry name" value="lipoyltrans"/>
    <property type="match status" value="1"/>
</dbReference>
<dbReference type="GO" id="GO:0005524">
    <property type="term" value="F:ATP binding"/>
    <property type="evidence" value="ECO:0007669"/>
    <property type="project" value="UniProtKB-KW"/>
</dbReference>
<evidence type="ECO:0000259" key="8">
    <source>
        <dbReference type="PROSITE" id="PS51733"/>
    </source>
</evidence>
<dbReference type="Pfam" id="PF21948">
    <property type="entry name" value="LplA-B_cat"/>
    <property type="match status" value="1"/>
</dbReference>
<evidence type="ECO:0000256" key="4">
    <source>
        <dbReference type="ARBA" id="ARBA00022598"/>
    </source>
</evidence>
<feature type="domain" description="BPL/LPL catalytic" evidence="8">
    <location>
        <begin position="27"/>
        <end position="206"/>
    </location>
</feature>
<name>A0A9D1PX96_9BACT</name>
<dbReference type="EMBL" id="DXHV01000060">
    <property type="protein sequence ID" value="HIW00731.1"/>
    <property type="molecule type" value="Genomic_DNA"/>
</dbReference>
<comment type="caution">
    <text evidence="9">The sequence shown here is derived from an EMBL/GenBank/DDBJ whole genome shotgun (WGS) entry which is preliminary data.</text>
</comment>
<dbReference type="SUPFAM" id="SSF55681">
    <property type="entry name" value="Class II aaRS and biotin synthetases"/>
    <property type="match status" value="1"/>
</dbReference>
<keyword evidence="4 9" id="KW-0436">Ligase</keyword>
<dbReference type="SUPFAM" id="SSF82649">
    <property type="entry name" value="SufE/NifU"/>
    <property type="match status" value="1"/>
</dbReference>
<dbReference type="GO" id="GO:0009249">
    <property type="term" value="P:protein lipoylation"/>
    <property type="evidence" value="ECO:0007669"/>
    <property type="project" value="InterPro"/>
</dbReference>
<dbReference type="PROSITE" id="PS51733">
    <property type="entry name" value="BPL_LPL_CATALYTIC"/>
    <property type="match status" value="1"/>
</dbReference>
<accession>A0A9D1PX96</accession>
<dbReference type="GO" id="GO:0016979">
    <property type="term" value="F:lipoate-protein ligase activity"/>
    <property type="evidence" value="ECO:0007669"/>
    <property type="project" value="UniProtKB-EC"/>
</dbReference>
<dbReference type="InterPro" id="IPR045864">
    <property type="entry name" value="aa-tRNA-synth_II/BPL/LPL"/>
</dbReference>
<evidence type="ECO:0000256" key="5">
    <source>
        <dbReference type="ARBA" id="ARBA00022741"/>
    </source>
</evidence>
<evidence type="ECO:0000313" key="9">
    <source>
        <dbReference type="EMBL" id="HIW00731.1"/>
    </source>
</evidence>
<reference evidence="9" key="2">
    <citation type="submission" date="2021-04" db="EMBL/GenBank/DDBJ databases">
        <authorList>
            <person name="Gilroy R."/>
        </authorList>
    </citation>
    <scope>NUCLEOTIDE SEQUENCE</scope>
    <source>
        <strain evidence="9">ChiHecec2B26-446</strain>
    </source>
</reference>
<dbReference type="PANTHER" id="PTHR12561">
    <property type="entry name" value="LIPOATE-PROTEIN LIGASE"/>
    <property type="match status" value="1"/>
</dbReference>
<comment type="catalytic activity">
    <reaction evidence="7">
        <text>L-lysyl-[lipoyl-carrier protein] + (R)-lipoate + ATP = N(6)-[(R)-lipoyl]-L-lysyl-[lipoyl-carrier protein] + AMP + diphosphate + H(+)</text>
        <dbReference type="Rhea" id="RHEA:49288"/>
        <dbReference type="Rhea" id="RHEA-COMP:10500"/>
        <dbReference type="Rhea" id="RHEA-COMP:10502"/>
        <dbReference type="ChEBI" id="CHEBI:15378"/>
        <dbReference type="ChEBI" id="CHEBI:29969"/>
        <dbReference type="ChEBI" id="CHEBI:30616"/>
        <dbReference type="ChEBI" id="CHEBI:33019"/>
        <dbReference type="ChEBI" id="CHEBI:83088"/>
        <dbReference type="ChEBI" id="CHEBI:83099"/>
        <dbReference type="ChEBI" id="CHEBI:456215"/>
        <dbReference type="EC" id="6.3.1.20"/>
    </reaction>
</comment>
<dbReference type="InterPro" id="IPR019491">
    <property type="entry name" value="Lipoate_protein_ligase_C"/>
</dbReference>
<proteinExistence type="predicted"/>
<evidence type="ECO:0000256" key="6">
    <source>
        <dbReference type="ARBA" id="ARBA00022840"/>
    </source>
</evidence>
<comment type="pathway">
    <text evidence="1">Protein modification; protein lipoylation via exogenous pathway; protein N(6)-(lipoyl)lysine from lipoate: step 2/2.</text>
</comment>
<dbReference type="EC" id="6.3.1.20" evidence="3"/>
<sequence>MQYLHLDSTDPATNLALEEALLHVLHEGAPGYFLLWRNAPSIILGRNQNALEEINRNEVERRNLAVVRRSTGGGAVYHDLGNLNFSFLECKKEARSVDFARYLAPVQRALHRAGVEATLSGRNDLEVGGRKISGSAQRLAQDRVLHHGTLLVNADFEAMTRALQPDPDKFLSHGVASVRARVANVSEFWAEGMTLDRLCTLLCEEVGAEPGHIDASTLAQAQRIRRERYGSWEWNIGSSPRFTARMARRFPWGRVQICVQVRKGRIAECRIYGDFFAKDDVRRLEQLLVGAPLRREELGRRLCGVNFSSFFVGCTEEMDSEIRDFFLSL</sequence>
<protein>
    <recommendedName>
        <fullName evidence="3">lipoate--protein ligase</fullName>
        <ecNumber evidence="3">6.3.1.20</ecNumber>
    </recommendedName>
</protein>
<dbReference type="AlphaFoldDB" id="A0A9D1PX96"/>
<comment type="pathway">
    <text evidence="2">Protein modification; protein lipoylation via exogenous pathway; protein N(6)-(lipoyl)lysine from lipoate: step 1/2.</text>
</comment>
<evidence type="ECO:0000313" key="10">
    <source>
        <dbReference type="Proteomes" id="UP000886752"/>
    </source>
</evidence>
<dbReference type="Pfam" id="PF10437">
    <property type="entry name" value="Lip_prot_lig_C"/>
    <property type="match status" value="1"/>
</dbReference>
<evidence type="ECO:0000256" key="1">
    <source>
        <dbReference type="ARBA" id="ARBA00005085"/>
    </source>
</evidence>
<dbReference type="GO" id="GO:0017118">
    <property type="term" value="F:lipoyltransferase activity"/>
    <property type="evidence" value="ECO:0007669"/>
    <property type="project" value="TreeGrafter"/>
</dbReference>